<keyword evidence="1" id="KW-1133">Transmembrane helix</keyword>
<feature type="transmembrane region" description="Helical" evidence="1">
    <location>
        <begin position="229"/>
        <end position="250"/>
    </location>
</feature>
<dbReference type="EMBL" id="FOTY01000005">
    <property type="protein sequence ID" value="SFL78507.1"/>
    <property type="molecule type" value="Genomic_DNA"/>
</dbReference>
<accession>A0A1I4KJA6</accession>
<dbReference type="STRING" id="266892.SAMN04488054_10533"/>
<evidence type="ECO:0000313" key="3">
    <source>
        <dbReference type="Proteomes" id="UP000199668"/>
    </source>
</evidence>
<sequence>MTRKLETYVKRIANQTDCSRAERDDLYEELLSHVQMRRDEEIEAGKTEDEAEEAAISMFGKEARIGDGLQQAMFPFRRELLLALAVLSFMFTFGKYISSLVQTREALWFVLYGTVGHSAVLFFALNRVFAVNRKLWLALALVLNLLFLVPQWSGLGFFGSGSLGPVLPLILLLNLYLLYRTVLTYEQKKKHKKSRRVIHTVNITLGLAGGSAALYIHLIAMGFGASAAILLNVLIPMLLWAGLYTAQILLLPRFPKLVLGSLVLTVLILAYMFWPIILPYAAGLFE</sequence>
<name>A0A1I4KJA6_9BACI</name>
<evidence type="ECO:0000313" key="2">
    <source>
        <dbReference type="EMBL" id="SFL78507.1"/>
    </source>
</evidence>
<keyword evidence="1" id="KW-0812">Transmembrane</keyword>
<feature type="transmembrane region" description="Helical" evidence="1">
    <location>
        <begin position="80"/>
        <end position="97"/>
    </location>
</feature>
<dbReference type="Proteomes" id="UP000199668">
    <property type="component" value="Unassembled WGS sequence"/>
</dbReference>
<protein>
    <submittedName>
        <fullName evidence="2">Uncharacterized protein</fullName>
    </submittedName>
</protein>
<feature type="transmembrane region" description="Helical" evidence="1">
    <location>
        <begin position="200"/>
        <end position="223"/>
    </location>
</feature>
<dbReference type="OrthoDB" id="2435931at2"/>
<dbReference type="InterPro" id="IPR047928">
    <property type="entry name" value="Perm_prefix_1"/>
</dbReference>
<feature type="transmembrane region" description="Helical" evidence="1">
    <location>
        <begin position="109"/>
        <end position="128"/>
    </location>
</feature>
<keyword evidence="1" id="KW-0472">Membrane</keyword>
<dbReference type="RefSeq" id="WP_090926142.1">
    <property type="nucleotide sequence ID" value="NZ_FOTY01000005.1"/>
</dbReference>
<evidence type="ECO:0000256" key="1">
    <source>
        <dbReference type="SAM" id="Phobius"/>
    </source>
</evidence>
<keyword evidence="3" id="KW-1185">Reference proteome</keyword>
<feature type="transmembrane region" description="Helical" evidence="1">
    <location>
        <begin position="158"/>
        <end position="179"/>
    </location>
</feature>
<organism evidence="2 3">
    <name type="scientific">Salibacterium qingdaonense</name>
    <dbReference type="NCBI Taxonomy" id="266892"/>
    <lineage>
        <taxon>Bacteria</taxon>
        <taxon>Bacillati</taxon>
        <taxon>Bacillota</taxon>
        <taxon>Bacilli</taxon>
        <taxon>Bacillales</taxon>
        <taxon>Bacillaceae</taxon>
    </lineage>
</organism>
<dbReference type="NCBIfam" id="NF038403">
    <property type="entry name" value="perm_prefix_1"/>
    <property type="match status" value="1"/>
</dbReference>
<reference evidence="2 3" key="1">
    <citation type="submission" date="2016-10" db="EMBL/GenBank/DDBJ databases">
        <authorList>
            <person name="de Groot N.N."/>
        </authorList>
    </citation>
    <scope>NUCLEOTIDE SEQUENCE [LARGE SCALE GENOMIC DNA]</scope>
    <source>
        <strain evidence="2 3">CGMCC 1.6134</strain>
    </source>
</reference>
<feature type="transmembrane region" description="Helical" evidence="1">
    <location>
        <begin position="257"/>
        <end position="277"/>
    </location>
</feature>
<gene>
    <name evidence="2" type="ORF">SAMN04488054_10533</name>
</gene>
<feature type="transmembrane region" description="Helical" evidence="1">
    <location>
        <begin position="135"/>
        <end position="152"/>
    </location>
</feature>
<dbReference type="AlphaFoldDB" id="A0A1I4KJA6"/>
<proteinExistence type="predicted"/>